<dbReference type="InterPro" id="IPR037066">
    <property type="entry name" value="Plug_dom_sf"/>
</dbReference>
<evidence type="ECO:0000256" key="11">
    <source>
        <dbReference type="ARBA" id="ARBA00023136"/>
    </source>
</evidence>
<dbReference type="InterPro" id="IPR039426">
    <property type="entry name" value="TonB-dep_rcpt-like"/>
</dbReference>
<feature type="chain" id="PRO_5020600275" evidence="16">
    <location>
        <begin position="40"/>
        <end position="709"/>
    </location>
</feature>
<evidence type="ECO:0000256" key="10">
    <source>
        <dbReference type="ARBA" id="ARBA00023077"/>
    </source>
</evidence>
<evidence type="ECO:0000256" key="7">
    <source>
        <dbReference type="ARBA" id="ARBA00022729"/>
    </source>
</evidence>
<gene>
    <name evidence="19" type="ORF">soil367_00385</name>
</gene>
<comment type="similarity">
    <text evidence="2 14 15">Belongs to the TonB-dependent receptor family.</text>
</comment>
<keyword evidence="9" id="KW-0406">Ion transport</keyword>
<evidence type="ECO:0000313" key="20">
    <source>
        <dbReference type="Proteomes" id="UP000298049"/>
    </source>
</evidence>
<evidence type="ECO:0000256" key="4">
    <source>
        <dbReference type="ARBA" id="ARBA00022452"/>
    </source>
</evidence>
<dbReference type="InterPro" id="IPR000531">
    <property type="entry name" value="Beta-barrel_TonB"/>
</dbReference>
<evidence type="ECO:0000256" key="14">
    <source>
        <dbReference type="PROSITE-ProRule" id="PRU01360"/>
    </source>
</evidence>
<dbReference type="InterPro" id="IPR010105">
    <property type="entry name" value="TonB_sidphr_rcpt"/>
</dbReference>
<keyword evidence="4 14" id="KW-1134">Transmembrane beta strand</keyword>
<evidence type="ECO:0000259" key="18">
    <source>
        <dbReference type="Pfam" id="PF07715"/>
    </source>
</evidence>
<dbReference type="GO" id="GO:0038023">
    <property type="term" value="F:signaling receptor activity"/>
    <property type="evidence" value="ECO:0007669"/>
    <property type="project" value="InterPro"/>
</dbReference>
<comment type="subcellular location">
    <subcellularLocation>
        <location evidence="1 14">Cell outer membrane</location>
        <topology evidence="1 14">Multi-pass membrane protein</topology>
    </subcellularLocation>
</comment>
<keyword evidence="11 14" id="KW-0472">Membrane</keyword>
<dbReference type="Pfam" id="PF07715">
    <property type="entry name" value="Plug"/>
    <property type="match status" value="1"/>
</dbReference>
<feature type="signal peptide" evidence="16">
    <location>
        <begin position="1"/>
        <end position="39"/>
    </location>
</feature>
<evidence type="ECO:0000256" key="8">
    <source>
        <dbReference type="ARBA" id="ARBA00023004"/>
    </source>
</evidence>
<evidence type="ECO:0000256" key="3">
    <source>
        <dbReference type="ARBA" id="ARBA00022448"/>
    </source>
</evidence>
<evidence type="ECO:0000256" key="13">
    <source>
        <dbReference type="ARBA" id="ARBA00023237"/>
    </source>
</evidence>
<accession>A0A4P7XD68</accession>
<evidence type="ECO:0000256" key="16">
    <source>
        <dbReference type="SAM" id="SignalP"/>
    </source>
</evidence>
<sequence length="709" mass="78812">MRSVDAPLQALQFSRSSGRLFAQLAAGLASLALVTPALAQTQADDGTVQMSPMIVTGTALKVETPLAETPRPASVVQREELEERNVQSLDETFRYRAGVLSGHYGADNNTDWFKVRGFDQSTYQDGLRIYREGYYQWLPEPFGLEQVELLKGPASILYGEAPPGGVINAISKRPTDEAQGRIEVQAGNRDHRQLGVDTSGPVTAEGDVRYRLIGLYKERDGMLDHTDNERYYLAPSLEVDLTDATTLTILASLQKDDGVPVNPFKYAYGTLDETPFGKVDRSTNLSEPSYDKDERTQSALGYELEHRLNDTWTVNQNLRYSHLDLELRSTYAFAFPAIASGRVTPRGLVYRDGSIESWTVDNQLVGKWFGERFENTLLVGLDYQNQKLEGKELDLYLGNAIEYFEPIDMFDPVYGNFTRPPESLLTGRDIDKQQTGFYIQDQFRFDGRWIALAGVRYDSAETDNVSQALGTTERSDDEEFSFSGGLMYLADNGISPYLSYTESFDPMGRTDGDGALYDPVRGEQWELGAKYTPPGLDGYVSAAVFDLTESNPLVTEGATQTQQAERDSQGFELEGIVYVTPQLQLTAAYTYLDSRVTKDGQSGDSRAALIPRHAASAWADYSLGGMFDGVMLGGGVRYVGESVGGNDGEYDVPSHTLVDLMARYQLTRNWQAQLNVQNAADREYVASCDSTWCYYGDERTVLGSVSYLW</sequence>
<dbReference type="AlphaFoldDB" id="A0A4P7XD68"/>
<protein>
    <submittedName>
        <fullName evidence="19">TonB-dependent siderophore receptor</fullName>
    </submittedName>
</protein>
<dbReference type="CDD" id="cd01347">
    <property type="entry name" value="ligand_gated_channel"/>
    <property type="match status" value="1"/>
</dbReference>
<dbReference type="GO" id="GO:0015344">
    <property type="term" value="F:siderophore uptake transmembrane transporter activity"/>
    <property type="evidence" value="ECO:0007669"/>
    <property type="project" value="TreeGrafter"/>
</dbReference>
<dbReference type="Proteomes" id="UP000298049">
    <property type="component" value="Chromosome"/>
</dbReference>
<evidence type="ECO:0000256" key="6">
    <source>
        <dbReference type="ARBA" id="ARBA00022692"/>
    </source>
</evidence>
<keyword evidence="6 14" id="KW-0812">Transmembrane</keyword>
<evidence type="ECO:0000313" key="19">
    <source>
        <dbReference type="EMBL" id="QCF24535.1"/>
    </source>
</evidence>
<dbReference type="Pfam" id="PF00593">
    <property type="entry name" value="TonB_dep_Rec_b-barrel"/>
    <property type="match status" value="1"/>
</dbReference>
<dbReference type="KEGG" id="hmi:soil367_00385"/>
<proteinExistence type="inferred from homology"/>
<keyword evidence="12 19" id="KW-0675">Receptor</keyword>
<dbReference type="InterPro" id="IPR036942">
    <property type="entry name" value="Beta-barrel_TonB_sf"/>
</dbReference>
<dbReference type="NCBIfam" id="TIGR01783">
    <property type="entry name" value="TonB-siderophor"/>
    <property type="match status" value="1"/>
</dbReference>
<keyword evidence="8" id="KW-0408">Iron</keyword>
<name>A0A4P7XD68_9ALTE</name>
<keyword evidence="10 15" id="KW-0798">TonB box</keyword>
<keyword evidence="20" id="KW-1185">Reference proteome</keyword>
<evidence type="ECO:0000256" key="9">
    <source>
        <dbReference type="ARBA" id="ARBA00023065"/>
    </source>
</evidence>
<keyword evidence="7 16" id="KW-0732">Signal</keyword>
<dbReference type="EMBL" id="CP031093">
    <property type="protein sequence ID" value="QCF24535.1"/>
    <property type="molecule type" value="Genomic_DNA"/>
</dbReference>
<dbReference type="PROSITE" id="PS52016">
    <property type="entry name" value="TONB_DEPENDENT_REC_3"/>
    <property type="match status" value="1"/>
</dbReference>
<evidence type="ECO:0000256" key="15">
    <source>
        <dbReference type="RuleBase" id="RU003357"/>
    </source>
</evidence>
<dbReference type="InterPro" id="IPR012910">
    <property type="entry name" value="Plug_dom"/>
</dbReference>
<evidence type="ECO:0000259" key="17">
    <source>
        <dbReference type="Pfam" id="PF00593"/>
    </source>
</evidence>
<keyword evidence="5" id="KW-0410">Iron transport</keyword>
<dbReference type="GO" id="GO:0015891">
    <property type="term" value="P:siderophore transport"/>
    <property type="evidence" value="ECO:0007669"/>
    <property type="project" value="InterPro"/>
</dbReference>
<dbReference type="PANTHER" id="PTHR32552:SF68">
    <property type="entry name" value="FERRICHROME OUTER MEMBRANE TRANSPORTER_PHAGE RECEPTOR"/>
    <property type="match status" value="1"/>
</dbReference>
<reference evidence="19 20" key="1">
    <citation type="submission" date="2018-07" db="EMBL/GenBank/DDBJ databases">
        <title>Marsedoiliclastica nanhaica gen. nov. sp. nov., a novel marine hydrocarbonoclastic bacterium isolated from an in-situ enriched hydrocarbon-degrading consortium in deep-sea sediment.</title>
        <authorList>
            <person name="Dong C."/>
            <person name="Ma T."/>
            <person name="Liu R."/>
            <person name="Shao Z."/>
        </authorList>
    </citation>
    <scope>NUCLEOTIDE SEQUENCE [LARGE SCALE GENOMIC DNA]</scope>
    <source>
        <strain evidence="20">soil36-7</strain>
    </source>
</reference>
<feature type="domain" description="TonB-dependent receptor-like beta-barrel" evidence="17">
    <location>
        <begin position="240"/>
        <end position="678"/>
    </location>
</feature>
<organism evidence="19 20">
    <name type="scientific">Hydrocarboniclastica marina</name>
    <dbReference type="NCBI Taxonomy" id="2259620"/>
    <lineage>
        <taxon>Bacteria</taxon>
        <taxon>Pseudomonadati</taxon>
        <taxon>Pseudomonadota</taxon>
        <taxon>Gammaproteobacteria</taxon>
        <taxon>Alteromonadales</taxon>
        <taxon>Alteromonadaceae</taxon>
        <taxon>Hydrocarboniclastica</taxon>
    </lineage>
</organism>
<keyword evidence="13 14" id="KW-0998">Cell outer membrane</keyword>
<dbReference type="OrthoDB" id="8663017at2"/>
<evidence type="ECO:0000256" key="5">
    <source>
        <dbReference type="ARBA" id="ARBA00022496"/>
    </source>
</evidence>
<dbReference type="PANTHER" id="PTHR32552">
    <property type="entry name" value="FERRICHROME IRON RECEPTOR-RELATED"/>
    <property type="match status" value="1"/>
</dbReference>
<keyword evidence="3 14" id="KW-0813">Transport</keyword>
<evidence type="ECO:0000256" key="1">
    <source>
        <dbReference type="ARBA" id="ARBA00004571"/>
    </source>
</evidence>
<evidence type="ECO:0000256" key="2">
    <source>
        <dbReference type="ARBA" id="ARBA00009810"/>
    </source>
</evidence>
<dbReference type="RefSeq" id="WP_136545838.1">
    <property type="nucleotide sequence ID" value="NZ_CP031093.1"/>
</dbReference>
<evidence type="ECO:0000256" key="12">
    <source>
        <dbReference type="ARBA" id="ARBA00023170"/>
    </source>
</evidence>
<dbReference type="GO" id="GO:0009279">
    <property type="term" value="C:cell outer membrane"/>
    <property type="evidence" value="ECO:0007669"/>
    <property type="project" value="UniProtKB-SubCell"/>
</dbReference>
<dbReference type="Gene3D" id="2.40.170.20">
    <property type="entry name" value="TonB-dependent receptor, beta-barrel domain"/>
    <property type="match status" value="1"/>
</dbReference>
<feature type="domain" description="TonB-dependent receptor plug" evidence="18">
    <location>
        <begin position="66"/>
        <end position="166"/>
    </location>
</feature>
<dbReference type="Gene3D" id="2.170.130.10">
    <property type="entry name" value="TonB-dependent receptor, plug domain"/>
    <property type="match status" value="1"/>
</dbReference>
<dbReference type="SUPFAM" id="SSF56935">
    <property type="entry name" value="Porins"/>
    <property type="match status" value="1"/>
</dbReference>